<dbReference type="STRING" id="2020962.A0A2N1J8Y5"/>
<dbReference type="Gene3D" id="1.20.1280.20">
    <property type="entry name" value="HscB, C-terminal domain"/>
    <property type="match status" value="1"/>
</dbReference>
<dbReference type="InterPro" id="IPR036386">
    <property type="entry name" value="HscB_C_sf"/>
</dbReference>
<dbReference type="PANTHER" id="PTHR14021:SF15">
    <property type="entry name" value="IRON-SULFUR CLUSTER CO-CHAPERONE PROTEIN HSCB"/>
    <property type="match status" value="1"/>
</dbReference>
<organism evidence="4 5">
    <name type="scientific">Malassezia vespertilionis</name>
    <dbReference type="NCBI Taxonomy" id="2020962"/>
    <lineage>
        <taxon>Eukaryota</taxon>
        <taxon>Fungi</taxon>
        <taxon>Dikarya</taxon>
        <taxon>Basidiomycota</taxon>
        <taxon>Ustilaginomycotina</taxon>
        <taxon>Malasseziomycetes</taxon>
        <taxon>Malasseziales</taxon>
        <taxon>Malasseziaceae</taxon>
        <taxon>Malassezia</taxon>
    </lineage>
</organism>
<dbReference type="GO" id="GO:0051087">
    <property type="term" value="F:protein-folding chaperone binding"/>
    <property type="evidence" value="ECO:0007669"/>
    <property type="project" value="InterPro"/>
</dbReference>
<dbReference type="GO" id="GO:0005739">
    <property type="term" value="C:mitochondrion"/>
    <property type="evidence" value="ECO:0007669"/>
    <property type="project" value="TreeGrafter"/>
</dbReference>
<protein>
    <recommendedName>
        <fullName evidence="3">J domain-containing protein</fullName>
    </recommendedName>
</protein>
<evidence type="ECO:0000313" key="5">
    <source>
        <dbReference type="Proteomes" id="UP000232875"/>
    </source>
</evidence>
<dbReference type="InterPro" id="IPR001623">
    <property type="entry name" value="DnaJ_domain"/>
</dbReference>
<sequence length="207" mass="23229">MHLSWAGRVVARAQPSALGARILVRHATNDALQRLPSDIDYYTLLDVQDTPNHGWTIDLAQLKGQWRKKQAQLHPDRLVSRPAAEQHLGAEQSALVNKAYETLRSPLLRATYLLQREGIDAVEEASSLEDPAFLMDVMELQEALEEADNQETVDQVGVAASGRMDAVLTGLEHAFAQEPRDLEQVKSLAVQLRYWTNIEKAVREWQG</sequence>
<dbReference type="InterPro" id="IPR036869">
    <property type="entry name" value="J_dom_sf"/>
</dbReference>
<dbReference type="GO" id="GO:0051259">
    <property type="term" value="P:protein complex oligomerization"/>
    <property type="evidence" value="ECO:0007669"/>
    <property type="project" value="InterPro"/>
</dbReference>
<evidence type="ECO:0000259" key="3">
    <source>
        <dbReference type="PROSITE" id="PS50076"/>
    </source>
</evidence>
<reference evidence="4 5" key="1">
    <citation type="submission" date="2017-10" db="EMBL/GenBank/DDBJ databases">
        <title>A novel species of cold-tolerant Malassezia isolated from bats.</title>
        <authorList>
            <person name="Lorch J.M."/>
            <person name="Palmer J.M."/>
            <person name="Vanderwolf K.J."/>
            <person name="Schmidt K.Z."/>
            <person name="Verant M.L."/>
            <person name="Weller T.J."/>
            <person name="Blehert D.S."/>
        </authorList>
    </citation>
    <scope>NUCLEOTIDE SEQUENCE [LARGE SCALE GENOMIC DNA]</scope>
    <source>
        <strain evidence="4 5">NWHC:44797-103</strain>
    </source>
</reference>
<dbReference type="PROSITE" id="PS50076">
    <property type="entry name" value="DNAJ_2"/>
    <property type="match status" value="1"/>
</dbReference>
<dbReference type="PANTHER" id="PTHR14021">
    <property type="entry name" value="IRON-SULFUR CLUSTER CO-CHAPERONE PROTEIN HSCB"/>
    <property type="match status" value="1"/>
</dbReference>
<dbReference type="GO" id="GO:0001671">
    <property type="term" value="F:ATPase activator activity"/>
    <property type="evidence" value="ECO:0007669"/>
    <property type="project" value="InterPro"/>
</dbReference>
<dbReference type="AlphaFoldDB" id="A0A2N1J8Y5"/>
<dbReference type="Pfam" id="PF07743">
    <property type="entry name" value="HSCB_C"/>
    <property type="match status" value="1"/>
</dbReference>
<keyword evidence="2" id="KW-0143">Chaperone</keyword>
<dbReference type="CDD" id="cd06257">
    <property type="entry name" value="DnaJ"/>
    <property type="match status" value="1"/>
</dbReference>
<dbReference type="InterPro" id="IPR009073">
    <property type="entry name" value="HscB_oligo_C"/>
</dbReference>
<dbReference type="Gene3D" id="1.10.287.110">
    <property type="entry name" value="DnaJ domain"/>
    <property type="match status" value="1"/>
</dbReference>
<comment type="similarity">
    <text evidence="1">Belongs to the HscB family.</text>
</comment>
<gene>
    <name evidence="4" type="ORF">MVES_002996</name>
</gene>
<dbReference type="SUPFAM" id="SSF47144">
    <property type="entry name" value="HSC20 (HSCB), C-terminal oligomerisation domain"/>
    <property type="match status" value="1"/>
</dbReference>
<evidence type="ECO:0000256" key="2">
    <source>
        <dbReference type="ARBA" id="ARBA00023186"/>
    </source>
</evidence>
<dbReference type="OrthoDB" id="448954at2759"/>
<keyword evidence="5" id="KW-1185">Reference proteome</keyword>
<dbReference type="SMART" id="SM00271">
    <property type="entry name" value="DnaJ"/>
    <property type="match status" value="1"/>
</dbReference>
<evidence type="ECO:0000313" key="4">
    <source>
        <dbReference type="EMBL" id="PKI83020.1"/>
    </source>
</evidence>
<feature type="domain" description="J" evidence="3">
    <location>
        <begin position="40"/>
        <end position="123"/>
    </location>
</feature>
<dbReference type="SUPFAM" id="SSF46565">
    <property type="entry name" value="Chaperone J-domain"/>
    <property type="match status" value="1"/>
</dbReference>
<dbReference type="EMBL" id="KZ454992">
    <property type="protein sequence ID" value="PKI83020.1"/>
    <property type="molecule type" value="Genomic_DNA"/>
</dbReference>
<dbReference type="Proteomes" id="UP000232875">
    <property type="component" value="Unassembled WGS sequence"/>
</dbReference>
<dbReference type="GO" id="GO:0044571">
    <property type="term" value="P:[2Fe-2S] cluster assembly"/>
    <property type="evidence" value="ECO:0007669"/>
    <property type="project" value="InterPro"/>
</dbReference>
<evidence type="ECO:0000256" key="1">
    <source>
        <dbReference type="ARBA" id="ARBA00010476"/>
    </source>
</evidence>
<dbReference type="NCBIfam" id="TIGR00714">
    <property type="entry name" value="hscB"/>
    <property type="match status" value="1"/>
</dbReference>
<dbReference type="InterPro" id="IPR004640">
    <property type="entry name" value="HscB"/>
</dbReference>
<proteinExistence type="inferred from homology"/>
<name>A0A2N1J8Y5_9BASI</name>
<accession>A0A2N1J8Y5</accession>